<evidence type="ECO:0000256" key="7">
    <source>
        <dbReference type="SAM" id="MobiDB-lite"/>
    </source>
</evidence>
<keyword evidence="6 8" id="KW-0472">Membrane</keyword>
<dbReference type="EMBL" id="NJES01000065">
    <property type="protein sequence ID" value="PHH78845.1"/>
    <property type="molecule type" value="Genomic_DNA"/>
</dbReference>
<dbReference type="SUPFAM" id="SSF53474">
    <property type="entry name" value="alpha/beta-Hydrolases"/>
    <property type="match status" value="1"/>
</dbReference>
<evidence type="ECO:0000256" key="4">
    <source>
        <dbReference type="ARBA" id="ARBA00022824"/>
    </source>
</evidence>
<dbReference type="GO" id="GO:0016020">
    <property type="term" value="C:membrane"/>
    <property type="evidence" value="ECO:0007669"/>
    <property type="project" value="UniProtKB-SubCell"/>
</dbReference>
<comment type="subcellular location">
    <subcellularLocation>
        <location evidence="2">Endoplasmic reticulum</location>
    </subcellularLocation>
    <subcellularLocation>
        <location evidence="3">Membrane</location>
    </subcellularLocation>
    <subcellularLocation>
        <location evidence="1">Mitochondrion</location>
    </subcellularLocation>
</comment>
<dbReference type="AlphaFoldDB" id="A0A2C5ZAF7"/>
<dbReference type="OrthoDB" id="4927316at2759"/>
<evidence type="ECO:0000256" key="2">
    <source>
        <dbReference type="ARBA" id="ARBA00004240"/>
    </source>
</evidence>
<feature type="transmembrane region" description="Helical" evidence="8">
    <location>
        <begin position="6"/>
        <end position="26"/>
    </location>
</feature>
<gene>
    <name evidence="9" type="ORF">CDD80_6135</name>
</gene>
<dbReference type="Proteomes" id="UP000226431">
    <property type="component" value="Unassembled WGS sequence"/>
</dbReference>
<feature type="region of interest" description="Disordered" evidence="7">
    <location>
        <begin position="51"/>
        <end position="74"/>
    </location>
</feature>
<keyword evidence="4" id="KW-0256">Endoplasmic reticulum</keyword>
<evidence type="ECO:0008006" key="11">
    <source>
        <dbReference type="Google" id="ProtNLM"/>
    </source>
</evidence>
<name>A0A2C5ZAF7_9HYPO</name>
<sequence>MVTMNGLVQIGLMLLAGIAAVVYLFFKKLPNLRPEAKAKAKIETKVEKENLIDESTSEKQQKHEPADSEEDNRDWSWMWKDGDKHVHWLRDSNMLPQVVERSRIIAYKYNSKWYSNAPKVRLQTCGEELVHQLHLFRKESPRRPLILIGHSLGGNVILQALLFANDEDSYKYLTEATAGLVFLGTPFRGTKWQPFLNGLAHLFGLADSHDGITKELGFDEPLLADRLHRFCQLRNKLNIAVSCFSETLPTDYGRRHVVKGVASTDMPSTWIT</sequence>
<comment type="caution">
    <text evidence="9">The sequence shown here is derived from an EMBL/GenBank/DDBJ whole genome shotgun (WGS) entry which is preliminary data.</text>
</comment>
<evidence type="ECO:0000313" key="9">
    <source>
        <dbReference type="EMBL" id="PHH78845.1"/>
    </source>
</evidence>
<evidence type="ECO:0000256" key="8">
    <source>
        <dbReference type="SAM" id="Phobius"/>
    </source>
</evidence>
<dbReference type="InterPro" id="IPR029058">
    <property type="entry name" value="AB_hydrolase_fold"/>
</dbReference>
<dbReference type="Gene3D" id="3.40.50.1820">
    <property type="entry name" value="alpha/beta hydrolase"/>
    <property type="match status" value="1"/>
</dbReference>
<keyword evidence="5" id="KW-0496">Mitochondrion</keyword>
<evidence type="ECO:0000256" key="5">
    <source>
        <dbReference type="ARBA" id="ARBA00023128"/>
    </source>
</evidence>
<keyword evidence="10" id="KW-1185">Reference proteome</keyword>
<reference evidence="9 10" key="1">
    <citation type="submission" date="2017-06" db="EMBL/GenBank/DDBJ databases">
        <title>Ant-infecting Ophiocordyceps genomes reveal a high diversity of potential behavioral manipulation genes and a possible major role for enterotoxins.</title>
        <authorList>
            <person name="De Bekker C."/>
            <person name="Evans H.C."/>
            <person name="Brachmann A."/>
            <person name="Hughes D.P."/>
        </authorList>
    </citation>
    <scope>NUCLEOTIDE SEQUENCE [LARGE SCALE GENOMIC DNA]</scope>
    <source>
        <strain evidence="9 10">Map16</strain>
    </source>
</reference>
<evidence type="ECO:0000313" key="10">
    <source>
        <dbReference type="Proteomes" id="UP000226431"/>
    </source>
</evidence>
<feature type="compositionally biased region" description="Basic and acidic residues" evidence="7">
    <location>
        <begin position="51"/>
        <end position="66"/>
    </location>
</feature>
<dbReference type="PANTHER" id="PTHR48182">
    <property type="entry name" value="PROTEIN SERAC1"/>
    <property type="match status" value="1"/>
</dbReference>
<evidence type="ECO:0000256" key="3">
    <source>
        <dbReference type="ARBA" id="ARBA00004370"/>
    </source>
</evidence>
<accession>A0A2C5ZAF7</accession>
<proteinExistence type="predicted"/>
<dbReference type="InterPro" id="IPR052374">
    <property type="entry name" value="SERAC1"/>
</dbReference>
<evidence type="ECO:0000256" key="1">
    <source>
        <dbReference type="ARBA" id="ARBA00004173"/>
    </source>
</evidence>
<keyword evidence="8" id="KW-0812">Transmembrane</keyword>
<organism evidence="9 10">
    <name type="scientific">Ophiocordyceps camponoti-rufipedis</name>
    <dbReference type="NCBI Taxonomy" id="2004952"/>
    <lineage>
        <taxon>Eukaryota</taxon>
        <taxon>Fungi</taxon>
        <taxon>Dikarya</taxon>
        <taxon>Ascomycota</taxon>
        <taxon>Pezizomycotina</taxon>
        <taxon>Sordariomycetes</taxon>
        <taxon>Hypocreomycetidae</taxon>
        <taxon>Hypocreales</taxon>
        <taxon>Ophiocordycipitaceae</taxon>
        <taxon>Ophiocordyceps</taxon>
    </lineage>
</organism>
<protein>
    <recommendedName>
        <fullName evidence="11">DUF676 domain-containing protein</fullName>
    </recommendedName>
</protein>
<keyword evidence="8" id="KW-1133">Transmembrane helix</keyword>
<dbReference type="PANTHER" id="PTHR48182:SF2">
    <property type="entry name" value="PROTEIN SERAC1"/>
    <property type="match status" value="1"/>
</dbReference>
<dbReference type="GO" id="GO:0005783">
    <property type="term" value="C:endoplasmic reticulum"/>
    <property type="evidence" value="ECO:0007669"/>
    <property type="project" value="UniProtKB-SubCell"/>
</dbReference>
<dbReference type="GO" id="GO:0005739">
    <property type="term" value="C:mitochondrion"/>
    <property type="evidence" value="ECO:0007669"/>
    <property type="project" value="UniProtKB-SubCell"/>
</dbReference>
<evidence type="ECO:0000256" key="6">
    <source>
        <dbReference type="ARBA" id="ARBA00023136"/>
    </source>
</evidence>